<dbReference type="PROSITE" id="PS51257">
    <property type="entry name" value="PROKAR_LIPOPROTEIN"/>
    <property type="match status" value="1"/>
</dbReference>
<feature type="chain" id="PRO_5001529974" evidence="2">
    <location>
        <begin position="17"/>
        <end position="60"/>
    </location>
</feature>
<dbReference type="KEGG" id="pkc:PKB_2206"/>
<evidence type="ECO:0000313" key="3">
    <source>
        <dbReference type="EMBL" id="CDF83553.1"/>
    </source>
</evidence>
<feature type="region of interest" description="Disordered" evidence="1">
    <location>
        <begin position="21"/>
        <end position="60"/>
    </location>
</feature>
<evidence type="ECO:0000313" key="4">
    <source>
        <dbReference type="Proteomes" id="UP000025241"/>
    </source>
</evidence>
<dbReference type="HOGENOM" id="CLU_2938192_0_0_6"/>
<dbReference type="RefSeq" id="WP_043251632.1">
    <property type="nucleotide sequence ID" value="NZ_HG322950.1"/>
</dbReference>
<evidence type="ECO:0000256" key="1">
    <source>
        <dbReference type="SAM" id="MobiDB-lite"/>
    </source>
</evidence>
<gene>
    <name evidence="3" type="ORF">PKB_2206</name>
</gene>
<dbReference type="Proteomes" id="UP000025241">
    <property type="component" value="Chromosome I"/>
</dbReference>
<protein>
    <submittedName>
        <fullName evidence="3">Hypothetical secreted protein</fullName>
    </submittedName>
</protein>
<reference evidence="3 4" key="2">
    <citation type="submission" date="2014-05" db="EMBL/GenBank/DDBJ databases">
        <title>Genome sequence of the 3-chlorobenzoate degrading bacterium Pseudomonas knackmussii B13 shows multiple evidence for horizontal gene transfer.</title>
        <authorList>
            <person name="Miyazaki R."/>
            <person name="Bertelli C."/>
            <person name="Falquet L."/>
            <person name="Robinson-Rechavi M."/>
            <person name="Gharib W."/>
            <person name="Roy S."/>
            <person name="Van der Meer J.R."/>
        </authorList>
    </citation>
    <scope>NUCLEOTIDE SEQUENCE [LARGE SCALE GENOMIC DNA]</scope>
    <source>
        <strain evidence="3 4">B13</strain>
    </source>
</reference>
<keyword evidence="4" id="KW-1185">Reference proteome</keyword>
<reference evidence="3 4" key="1">
    <citation type="submission" date="2013-03" db="EMBL/GenBank/DDBJ databases">
        <authorList>
            <person name="Linke B."/>
        </authorList>
    </citation>
    <scope>NUCLEOTIDE SEQUENCE [LARGE SCALE GENOMIC DNA]</scope>
    <source>
        <strain evidence="3 4">B13</strain>
    </source>
</reference>
<evidence type="ECO:0000256" key="2">
    <source>
        <dbReference type="SAM" id="SignalP"/>
    </source>
</evidence>
<dbReference type="AlphaFoldDB" id="A0A024HGH1"/>
<dbReference type="EMBL" id="HG322950">
    <property type="protein sequence ID" value="CDF83553.1"/>
    <property type="molecule type" value="Genomic_DNA"/>
</dbReference>
<sequence length="60" mass="6428">MSRLTFLLLLAPLAVALGGASCTEHGDDQADQQAAPGARSSSQMIPRQQIDPRVQSLPRR</sequence>
<keyword evidence="2" id="KW-0732">Signal</keyword>
<organism evidence="3 4">
    <name type="scientific">Pseudomonas knackmussii (strain DSM 6978 / CCUG 54928 / LMG 23759 / B13)</name>
    <dbReference type="NCBI Taxonomy" id="1301098"/>
    <lineage>
        <taxon>Bacteria</taxon>
        <taxon>Pseudomonadati</taxon>
        <taxon>Pseudomonadota</taxon>
        <taxon>Gammaproteobacteria</taxon>
        <taxon>Pseudomonadales</taxon>
        <taxon>Pseudomonadaceae</taxon>
        <taxon>Pseudomonas</taxon>
    </lineage>
</organism>
<dbReference type="PATRIC" id="fig|1301098.3.peg.2201"/>
<name>A0A024HGH1_PSEKB</name>
<accession>A0A024HGH1</accession>
<feature type="signal peptide" evidence="2">
    <location>
        <begin position="1"/>
        <end position="16"/>
    </location>
</feature>
<proteinExistence type="predicted"/>